<dbReference type="InterPro" id="IPR001206">
    <property type="entry name" value="Diacylglycerol_kinase_cat_dom"/>
</dbReference>
<keyword evidence="2" id="KW-0808">Transferase</keyword>
<accession>A0A833S9R6</accession>
<reference evidence="2" key="1">
    <citation type="submission" date="2020-04" db="EMBL/GenBank/DDBJ databases">
        <title>Hybrid Assembly of Korean Phytophthora infestans isolates.</title>
        <authorList>
            <person name="Prokchorchik M."/>
            <person name="Lee Y."/>
            <person name="Seo J."/>
            <person name="Cho J.-H."/>
            <person name="Park Y.-E."/>
            <person name="Jang D.-C."/>
            <person name="Im J.-S."/>
            <person name="Choi J.-G."/>
            <person name="Park H.-J."/>
            <person name="Lee G.-B."/>
            <person name="Lee Y.-G."/>
            <person name="Hong S.-Y."/>
            <person name="Cho K."/>
            <person name="Sohn K.H."/>
        </authorList>
    </citation>
    <scope>NUCLEOTIDE SEQUENCE</scope>
    <source>
        <strain evidence="2">KR_1_A1</strain>
        <strain evidence="3">KR_2_A2</strain>
    </source>
</reference>
<dbReference type="Gene3D" id="2.60.200.40">
    <property type="match status" value="1"/>
</dbReference>
<evidence type="ECO:0000259" key="1">
    <source>
        <dbReference type="PROSITE" id="PS50146"/>
    </source>
</evidence>
<dbReference type="Proteomes" id="UP000602510">
    <property type="component" value="Unassembled WGS sequence"/>
</dbReference>
<comment type="caution">
    <text evidence="2">The sequence shown here is derived from an EMBL/GenBank/DDBJ whole genome shotgun (WGS) entry which is preliminary data.</text>
</comment>
<evidence type="ECO:0000313" key="3">
    <source>
        <dbReference type="EMBL" id="KAF4142954.1"/>
    </source>
</evidence>
<organism evidence="2 5">
    <name type="scientific">Phytophthora infestans</name>
    <name type="common">Potato late blight agent</name>
    <name type="synonym">Botrytis infestans</name>
    <dbReference type="NCBI Taxonomy" id="4787"/>
    <lineage>
        <taxon>Eukaryota</taxon>
        <taxon>Sar</taxon>
        <taxon>Stramenopiles</taxon>
        <taxon>Oomycota</taxon>
        <taxon>Peronosporomycetes</taxon>
        <taxon>Peronosporales</taxon>
        <taxon>Peronosporaceae</taxon>
        <taxon>Phytophthora</taxon>
    </lineage>
</organism>
<protein>
    <submittedName>
        <fullName evidence="2">Diacylglycerol kinase catalytic domain</fullName>
    </submittedName>
</protein>
<proteinExistence type="predicted"/>
<sequence length="482" mass="55375">MSLAQLFEHLHLESCQPPDERFAWLHRRSQQTQHPLVQFEFSKTHCTLRIVSKHKRKKELVSERCCKSLTHERTLSAVTTGSLTGEACGQPLNRRSVVPRRVYMLALYACPSEGLLLDDKKHHHKDRQPTKRSPRQWTFRFYGDEIDQVAHLHHALNKWADPRRTIQEDIIDLTFLKPEEANSGSLRKFRVLVDSNEKSGLHKYEQFVAPMFQVANIETTVDVVEDTREIAKTLPLNQFECVAIVGGDSFAHECKGVFYVFVQGLMTRPDWKQAIRQPFGILPIDCGSTSGLSASVAYHSHEYWGLENATFALIKGRPQDLDITSVSNGKETRYSFLTLDWTPSDSDQAALPMPKTSILRKLRHSMSLRRQVTRTPPYRGRIWYLRQDADDHQPTKYFQEHIEDENEVGPVQDLLAFELGLDKWVELQGPFRSAWVTNTSHAKPSAFVAPGAQLDDGYTYLTFIKGTHPRSEVWRMLLAQEP</sequence>
<dbReference type="PANTHER" id="PTHR12358">
    <property type="entry name" value="SPHINGOSINE KINASE"/>
    <property type="match status" value="1"/>
</dbReference>
<dbReference type="AlphaFoldDB" id="A0A833S9R6"/>
<dbReference type="EMBL" id="WSZM01000595">
    <property type="protein sequence ID" value="KAF4031247.1"/>
    <property type="molecule type" value="Genomic_DNA"/>
</dbReference>
<dbReference type="Pfam" id="PF00781">
    <property type="entry name" value="DAGK_cat"/>
    <property type="match status" value="1"/>
</dbReference>
<dbReference type="Gene3D" id="3.40.50.10330">
    <property type="entry name" value="Probable inorganic polyphosphate/atp-NAD kinase, domain 1"/>
    <property type="match status" value="1"/>
</dbReference>
<dbReference type="EMBL" id="JAACNO010000595">
    <property type="protein sequence ID" value="KAF4146550.1"/>
    <property type="molecule type" value="Genomic_DNA"/>
</dbReference>
<gene>
    <name evidence="2" type="ORF">GN244_ATG16890</name>
    <name evidence="4" type="ORF">GN958_ATG04256</name>
    <name evidence="3" type="ORF">GN958_ATG07862</name>
</gene>
<keyword evidence="2" id="KW-0418">Kinase</keyword>
<dbReference type="InterPro" id="IPR016064">
    <property type="entry name" value="NAD/diacylglycerol_kinase_sf"/>
</dbReference>
<dbReference type="SUPFAM" id="SSF111331">
    <property type="entry name" value="NAD kinase/diacylglycerol kinase-like"/>
    <property type="match status" value="1"/>
</dbReference>
<dbReference type="PROSITE" id="PS50146">
    <property type="entry name" value="DAGK"/>
    <property type="match status" value="1"/>
</dbReference>
<evidence type="ECO:0000313" key="5">
    <source>
        <dbReference type="Proteomes" id="UP000602510"/>
    </source>
</evidence>
<feature type="domain" description="DAGKc" evidence="1">
    <location>
        <begin position="184"/>
        <end position="330"/>
    </location>
</feature>
<dbReference type="GO" id="GO:0016301">
    <property type="term" value="F:kinase activity"/>
    <property type="evidence" value="ECO:0007669"/>
    <property type="project" value="UniProtKB-KW"/>
</dbReference>
<dbReference type="InterPro" id="IPR017438">
    <property type="entry name" value="ATP-NAD_kinase_N"/>
</dbReference>
<dbReference type="Proteomes" id="UP000704712">
    <property type="component" value="Unassembled WGS sequence"/>
</dbReference>
<dbReference type="PANTHER" id="PTHR12358:SF54">
    <property type="entry name" value="SPHINGOSINE KINASE RELATED PROTEIN"/>
    <property type="match status" value="1"/>
</dbReference>
<keyword evidence="5" id="KW-1185">Reference proteome</keyword>
<dbReference type="InterPro" id="IPR050187">
    <property type="entry name" value="Lipid_Phosphate_FormReg"/>
</dbReference>
<dbReference type="EMBL" id="JAACNO010001125">
    <property type="protein sequence ID" value="KAF4142954.1"/>
    <property type="molecule type" value="Genomic_DNA"/>
</dbReference>
<evidence type="ECO:0000313" key="2">
    <source>
        <dbReference type="EMBL" id="KAF4031247.1"/>
    </source>
</evidence>
<name>A0A833S9R6_PHYIN</name>
<evidence type="ECO:0000313" key="4">
    <source>
        <dbReference type="EMBL" id="KAF4146550.1"/>
    </source>
</evidence>